<accession>A0A7W6RF88</accession>
<dbReference type="GO" id="GO:0006508">
    <property type="term" value="P:proteolysis"/>
    <property type="evidence" value="ECO:0007669"/>
    <property type="project" value="InterPro"/>
</dbReference>
<dbReference type="InterPro" id="IPR019775">
    <property type="entry name" value="WD40_repeat_CS"/>
</dbReference>
<dbReference type="AlphaFoldDB" id="A0A7W6RF88"/>
<feature type="compositionally biased region" description="Pro residues" evidence="4">
    <location>
        <begin position="49"/>
        <end position="58"/>
    </location>
</feature>
<name>A0A7W6RF88_9PROT</name>
<feature type="region of interest" description="Disordered" evidence="4">
    <location>
        <begin position="22"/>
        <end position="59"/>
    </location>
</feature>
<sequence length="1091" mass="113644">MLRLVPLLVLLLAVAPVALAQTQGKSKTQSETPTPAGTQTPVSLSAPPAEDPLPPGLPGDPFLVLDTGMHTAPVSDLVVDAANGLVATAALDKTVRLWDLETGHLTGRLTVPLGEGPEGILHSLAVAPDGGRMIAGGFTGFSWDDGAFSLYTWGLPDRRMMRLKNLQAAIAHLRYRPDGEIFVVGFLSGEGIGVFSSGGQYLGQDRDYDGAAVRQIAFADDGRLAVSSDDGVVRLYDRDLAVIAKRVLDGPGVPFGLSFSPQSDVLAVGFSGAARVDLLDGATLKSRAGPPPPPGASGDTPLVQWITDGGRPLVVAAGTRASADGDSLAVAYDPGAGAWTWSVDIGRDSASALAARPGGGLVFATADPAWGQVSGDGRLQVLHQAGIADFRDVADGTFGLSADGRRLVIGTRQGGVDPVTLDLDRGRVTPGGAMDAGLRGPDLSLPADSEADWRNRTDPVFGRVAVALDPGEAARSAARLSGGGYVLGSDFTLRLFDARGAERARKDIPAAAYGVIPAREAPVVVAALGDGTVRWYSLAPGDDLAELAAVFYHGTSRRWVVWTPEGFFAHSPGGGQDLVSHVLNRTKAKSPLVVDFAQVYRLFHRPDLVWAYLADPAGQRDRLRVARAEVGDLRQLMRQAPTPEVALVALCEPTTDERTRGFVPVAVSANGATRPAAGGKPQGAGTATARCRPPATLTRAFRRTGDQRSEAVAAAAGETSLGVLTLAPGQARVGLRFSVTDTGAGIGAIDVFHDGRNVGRATATTRAFRRTGHAQPTAGPAAATHRPSAAGGAGDGEGPLVLEREVALVPGVNPIEIRAYNAAGVYGKATVTLMVPDAPEDSAPAVPAAPPERLWLVSVGVNDYANDANDLAFAVPDARAVAAEIGTRAGPFYDSVEVVELYDEDATRPRLEAALADLAGSVERSDSVILYLAGHGMTNDDGLYQFLTPEAFTVEGETGLDQNRLVELLGEINAGRKMVFLDTCHGGAFEVGTISGNLYNETGNFILAAAASQEEALDSYDGSNGVFAHAILSGLRGYAAVGRERTVSALTLGEFVREEVSHLAAEKGHAQRAVFQGDDTNRFPLGKADDP</sequence>
<dbReference type="PANTHER" id="PTHR44129">
    <property type="entry name" value="WD REPEAT-CONTAINING PROTEIN POP1"/>
    <property type="match status" value="1"/>
</dbReference>
<feature type="chain" id="PRO_5030534290" description="Peptidase C14 caspase domain-containing protein" evidence="5">
    <location>
        <begin position="21"/>
        <end position="1091"/>
    </location>
</feature>
<feature type="signal peptide" evidence="5">
    <location>
        <begin position="1"/>
        <end position="20"/>
    </location>
</feature>
<keyword evidence="8" id="KW-1185">Reference proteome</keyword>
<proteinExistence type="predicted"/>
<comment type="caution">
    <text evidence="7">The sequence shown here is derived from an EMBL/GenBank/DDBJ whole genome shotgun (WGS) entry which is preliminary data.</text>
</comment>
<dbReference type="EMBL" id="JACIGK010000027">
    <property type="protein sequence ID" value="MBB4267446.1"/>
    <property type="molecule type" value="Genomic_DNA"/>
</dbReference>
<feature type="repeat" description="WD" evidence="3">
    <location>
        <begin position="67"/>
        <end position="108"/>
    </location>
</feature>
<evidence type="ECO:0000256" key="4">
    <source>
        <dbReference type="SAM" id="MobiDB-lite"/>
    </source>
</evidence>
<evidence type="ECO:0000256" key="2">
    <source>
        <dbReference type="ARBA" id="ARBA00022737"/>
    </source>
</evidence>
<feature type="region of interest" description="Disordered" evidence="4">
    <location>
        <begin position="431"/>
        <end position="450"/>
    </location>
</feature>
<dbReference type="SUPFAM" id="SSF101898">
    <property type="entry name" value="NHL repeat"/>
    <property type="match status" value="1"/>
</dbReference>
<organism evidence="7 8">
    <name type="scientific">Roseospira visakhapatnamensis</name>
    <dbReference type="NCBI Taxonomy" id="390880"/>
    <lineage>
        <taxon>Bacteria</taxon>
        <taxon>Pseudomonadati</taxon>
        <taxon>Pseudomonadota</taxon>
        <taxon>Alphaproteobacteria</taxon>
        <taxon>Rhodospirillales</taxon>
        <taxon>Rhodospirillaceae</taxon>
        <taxon>Roseospira</taxon>
    </lineage>
</organism>
<dbReference type="InterPro" id="IPR029030">
    <property type="entry name" value="Caspase-like_dom_sf"/>
</dbReference>
<evidence type="ECO:0000259" key="6">
    <source>
        <dbReference type="Pfam" id="PF00656"/>
    </source>
</evidence>
<dbReference type="RefSeq" id="WP_184046847.1">
    <property type="nucleotide sequence ID" value="NZ_JACIGK010000027.1"/>
</dbReference>
<feature type="domain" description="Peptidase C14 caspase" evidence="6">
    <location>
        <begin position="859"/>
        <end position="1075"/>
    </location>
</feature>
<evidence type="ECO:0000313" key="7">
    <source>
        <dbReference type="EMBL" id="MBB4267446.1"/>
    </source>
</evidence>
<protein>
    <recommendedName>
        <fullName evidence="6">Peptidase C14 caspase domain-containing protein</fullName>
    </recommendedName>
</protein>
<dbReference type="InterPro" id="IPR001680">
    <property type="entry name" value="WD40_rpt"/>
</dbReference>
<dbReference type="Gene3D" id="3.40.50.1460">
    <property type="match status" value="1"/>
</dbReference>
<feature type="region of interest" description="Disordered" evidence="4">
    <location>
        <begin position="768"/>
        <end position="797"/>
    </location>
</feature>
<keyword evidence="2" id="KW-0677">Repeat</keyword>
<keyword evidence="1 3" id="KW-0853">WD repeat</keyword>
<feature type="compositionally biased region" description="Polar residues" evidence="4">
    <location>
        <begin position="22"/>
        <end position="43"/>
    </location>
</feature>
<dbReference type="PROSITE" id="PS50082">
    <property type="entry name" value="WD_REPEATS_2"/>
    <property type="match status" value="1"/>
</dbReference>
<reference evidence="7 8" key="1">
    <citation type="submission" date="2020-08" db="EMBL/GenBank/DDBJ databases">
        <title>Genome sequencing of Purple Non-Sulfur Bacteria from various extreme environments.</title>
        <authorList>
            <person name="Mayer M."/>
        </authorList>
    </citation>
    <scope>NUCLEOTIDE SEQUENCE [LARGE SCALE GENOMIC DNA]</scope>
    <source>
        <strain evidence="7 8">JA131</strain>
    </source>
</reference>
<evidence type="ECO:0000256" key="5">
    <source>
        <dbReference type="SAM" id="SignalP"/>
    </source>
</evidence>
<dbReference type="Proteomes" id="UP000554286">
    <property type="component" value="Unassembled WGS sequence"/>
</dbReference>
<dbReference type="Pfam" id="PF00656">
    <property type="entry name" value="Peptidase_C14"/>
    <property type="match status" value="1"/>
</dbReference>
<dbReference type="InterPro" id="IPR050349">
    <property type="entry name" value="WD_LIS1/nudF_dynein_reg"/>
</dbReference>
<dbReference type="SMART" id="SM00320">
    <property type="entry name" value="WD40"/>
    <property type="match status" value="4"/>
</dbReference>
<dbReference type="PROSITE" id="PS00678">
    <property type="entry name" value="WD_REPEATS_1"/>
    <property type="match status" value="1"/>
</dbReference>
<evidence type="ECO:0000256" key="1">
    <source>
        <dbReference type="ARBA" id="ARBA00022574"/>
    </source>
</evidence>
<gene>
    <name evidence="7" type="ORF">GGD89_003090</name>
</gene>
<dbReference type="Pfam" id="PF00400">
    <property type="entry name" value="WD40"/>
    <property type="match status" value="2"/>
</dbReference>
<keyword evidence="5" id="KW-0732">Signal</keyword>
<dbReference type="InterPro" id="IPR011600">
    <property type="entry name" value="Pept_C14_caspase"/>
</dbReference>
<dbReference type="InterPro" id="IPR011044">
    <property type="entry name" value="Quino_amine_DH_bsu"/>
</dbReference>
<dbReference type="SUPFAM" id="SSF50969">
    <property type="entry name" value="YVTN repeat-like/Quinoprotein amine dehydrogenase"/>
    <property type="match status" value="1"/>
</dbReference>
<dbReference type="GO" id="GO:0004197">
    <property type="term" value="F:cysteine-type endopeptidase activity"/>
    <property type="evidence" value="ECO:0007669"/>
    <property type="project" value="InterPro"/>
</dbReference>
<dbReference type="Gene3D" id="2.130.10.10">
    <property type="entry name" value="YVTN repeat-like/Quinoprotein amine dehydrogenase"/>
    <property type="match status" value="2"/>
</dbReference>
<dbReference type="InterPro" id="IPR015943">
    <property type="entry name" value="WD40/YVTN_repeat-like_dom_sf"/>
</dbReference>
<evidence type="ECO:0000313" key="8">
    <source>
        <dbReference type="Proteomes" id="UP000554286"/>
    </source>
</evidence>
<dbReference type="SUPFAM" id="SSF52129">
    <property type="entry name" value="Caspase-like"/>
    <property type="match status" value="1"/>
</dbReference>
<evidence type="ECO:0000256" key="3">
    <source>
        <dbReference type="PROSITE-ProRule" id="PRU00221"/>
    </source>
</evidence>
<dbReference type="PROSITE" id="PS50294">
    <property type="entry name" value="WD_REPEATS_REGION"/>
    <property type="match status" value="1"/>
</dbReference>